<feature type="transmembrane region" description="Helical" evidence="6">
    <location>
        <begin position="51"/>
        <end position="70"/>
    </location>
</feature>
<gene>
    <name evidence="8" type="ORF">FRZ44_39580</name>
</gene>
<evidence type="ECO:0000256" key="1">
    <source>
        <dbReference type="ARBA" id="ARBA00004651"/>
    </source>
</evidence>
<feature type="transmembrane region" description="Helical" evidence="6">
    <location>
        <begin position="289"/>
        <end position="305"/>
    </location>
</feature>
<proteinExistence type="predicted"/>
<evidence type="ECO:0000256" key="2">
    <source>
        <dbReference type="ARBA" id="ARBA00022475"/>
    </source>
</evidence>
<dbReference type="Proteomes" id="UP000326202">
    <property type="component" value="Chromosome"/>
</dbReference>
<evidence type="ECO:0000313" key="9">
    <source>
        <dbReference type="Proteomes" id="UP000326202"/>
    </source>
</evidence>
<dbReference type="InterPro" id="IPR037185">
    <property type="entry name" value="EmrE-like"/>
</dbReference>
<feature type="transmembrane region" description="Helical" evidence="6">
    <location>
        <begin position="233"/>
        <end position="253"/>
    </location>
</feature>
<evidence type="ECO:0000256" key="6">
    <source>
        <dbReference type="SAM" id="Phobius"/>
    </source>
</evidence>
<evidence type="ECO:0000256" key="5">
    <source>
        <dbReference type="ARBA" id="ARBA00023136"/>
    </source>
</evidence>
<organism evidence="8 9">
    <name type="scientific">Hypericibacter terrae</name>
    <dbReference type="NCBI Taxonomy" id="2602015"/>
    <lineage>
        <taxon>Bacteria</taxon>
        <taxon>Pseudomonadati</taxon>
        <taxon>Pseudomonadota</taxon>
        <taxon>Alphaproteobacteria</taxon>
        <taxon>Rhodospirillales</taxon>
        <taxon>Dongiaceae</taxon>
        <taxon>Hypericibacter</taxon>
    </lineage>
</organism>
<dbReference type="EMBL" id="CP042906">
    <property type="protein sequence ID" value="QEX18650.1"/>
    <property type="molecule type" value="Genomic_DNA"/>
</dbReference>
<feature type="transmembrane region" description="Helical" evidence="6">
    <location>
        <begin position="138"/>
        <end position="156"/>
    </location>
</feature>
<dbReference type="GO" id="GO:0005886">
    <property type="term" value="C:plasma membrane"/>
    <property type="evidence" value="ECO:0007669"/>
    <property type="project" value="UniProtKB-SubCell"/>
</dbReference>
<feature type="domain" description="EamA" evidence="7">
    <location>
        <begin position="23"/>
        <end position="154"/>
    </location>
</feature>
<keyword evidence="9" id="KW-1185">Reference proteome</keyword>
<dbReference type="PANTHER" id="PTHR32322:SF18">
    <property type="entry name" value="S-ADENOSYLMETHIONINE_S-ADENOSYLHOMOCYSTEINE TRANSPORTER"/>
    <property type="match status" value="1"/>
</dbReference>
<dbReference type="AlphaFoldDB" id="A0A5J6MRI8"/>
<dbReference type="InterPro" id="IPR050638">
    <property type="entry name" value="AA-Vitamin_Transporters"/>
</dbReference>
<evidence type="ECO:0000259" key="7">
    <source>
        <dbReference type="Pfam" id="PF00892"/>
    </source>
</evidence>
<dbReference type="KEGG" id="htq:FRZ44_39580"/>
<feature type="transmembrane region" description="Helical" evidence="6">
    <location>
        <begin position="82"/>
        <end position="106"/>
    </location>
</feature>
<dbReference type="InterPro" id="IPR000620">
    <property type="entry name" value="EamA_dom"/>
</dbReference>
<feature type="transmembrane region" description="Helical" evidence="6">
    <location>
        <begin position="20"/>
        <end position="39"/>
    </location>
</feature>
<feature type="transmembrane region" description="Helical" evidence="6">
    <location>
        <begin position="265"/>
        <end position="283"/>
    </location>
</feature>
<feature type="transmembrane region" description="Helical" evidence="6">
    <location>
        <begin position="202"/>
        <end position="221"/>
    </location>
</feature>
<keyword evidence="5 6" id="KW-0472">Membrane</keyword>
<feature type="transmembrane region" description="Helical" evidence="6">
    <location>
        <begin position="162"/>
        <end position="181"/>
    </location>
</feature>
<feature type="transmembrane region" description="Helical" evidence="6">
    <location>
        <begin position="112"/>
        <end position="131"/>
    </location>
</feature>
<protein>
    <recommendedName>
        <fullName evidence="7">EamA domain-containing protein</fullName>
    </recommendedName>
</protein>
<accession>A0A5J6MRI8</accession>
<reference evidence="8 9" key="1">
    <citation type="submission" date="2019-08" db="EMBL/GenBank/DDBJ databases">
        <title>Hyperibacter terrae gen. nov., sp. nov. and Hyperibacter viscosus sp. nov., two new members in the family Rhodospirillaceae isolated from the rhizosphere of Hypericum perforatum.</title>
        <authorList>
            <person name="Noviana Z."/>
        </authorList>
    </citation>
    <scope>NUCLEOTIDE SEQUENCE [LARGE SCALE GENOMIC DNA]</scope>
    <source>
        <strain evidence="8 9">R5913</strain>
    </source>
</reference>
<sequence>MSETRVGEMQTGMSLKQLVIANAALILNTTTWGTFFPVLELQLRHWDMFSASAGRQVTGTIALLSMVACIERRWPIRRGLPWGNIILLSTVGITVCCLLTTLAVFLSSGLSAAIISATNPIGSALLAQALYGVKLRRAIIVGAVLSVAGGMLAVTAGQHGRVTFGLGELALVTANLIWTWFSLAIQHRLRGYTYLERSAYTILPGAVQLTLIVVALHYLGLAQIRMELTFWPLLYVFYLGFVPNGLGNFLWLWAISRVGVNVASMYQNLIPVTAVLVTIWIGIYPSWQQLIGGAIILLGVLYTQITERRRSNATVVKATVVKPGVSP</sequence>
<evidence type="ECO:0000313" key="8">
    <source>
        <dbReference type="EMBL" id="QEX18650.1"/>
    </source>
</evidence>
<dbReference type="RefSeq" id="WP_151178784.1">
    <property type="nucleotide sequence ID" value="NZ_CP042906.1"/>
</dbReference>
<name>A0A5J6MRI8_9PROT</name>
<keyword evidence="2" id="KW-1003">Cell membrane</keyword>
<feature type="domain" description="EamA" evidence="7">
    <location>
        <begin position="166"/>
        <end position="302"/>
    </location>
</feature>
<evidence type="ECO:0000256" key="4">
    <source>
        <dbReference type="ARBA" id="ARBA00022989"/>
    </source>
</evidence>
<dbReference type="PANTHER" id="PTHR32322">
    <property type="entry name" value="INNER MEMBRANE TRANSPORTER"/>
    <property type="match status" value="1"/>
</dbReference>
<dbReference type="SUPFAM" id="SSF103481">
    <property type="entry name" value="Multidrug resistance efflux transporter EmrE"/>
    <property type="match status" value="2"/>
</dbReference>
<evidence type="ECO:0000256" key="3">
    <source>
        <dbReference type="ARBA" id="ARBA00022692"/>
    </source>
</evidence>
<comment type="subcellular location">
    <subcellularLocation>
        <location evidence="1">Cell membrane</location>
        <topology evidence="1">Multi-pass membrane protein</topology>
    </subcellularLocation>
</comment>
<dbReference type="OrthoDB" id="7346821at2"/>
<keyword evidence="4 6" id="KW-1133">Transmembrane helix</keyword>
<keyword evidence="3 6" id="KW-0812">Transmembrane</keyword>
<dbReference type="Pfam" id="PF00892">
    <property type="entry name" value="EamA"/>
    <property type="match status" value="2"/>
</dbReference>